<evidence type="ECO:0000313" key="3">
    <source>
        <dbReference type="EMBL" id="KAF5347210.1"/>
    </source>
</evidence>
<feature type="compositionally biased region" description="Basic residues" evidence="2">
    <location>
        <begin position="318"/>
        <end position="327"/>
    </location>
</feature>
<feature type="compositionally biased region" description="Low complexity" evidence="2">
    <location>
        <begin position="206"/>
        <end position="216"/>
    </location>
</feature>
<keyword evidence="4" id="KW-1185">Reference proteome</keyword>
<comment type="caution">
    <text evidence="3">The sequence shown here is derived from an EMBL/GenBank/DDBJ whole genome shotgun (WGS) entry which is preliminary data.</text>
</comment>
<evidence type="ECO:0000313" key="4">
    <source>
        <dbReference type="Proteomes" id="UP000559256"/>
    </source>
</evidence>
<feature type="region of interest" description="Disordered" evidence="2">
    <location>
        <begin position="296"/>
        <end position="327"/>
    </location>
</feature>
<keyword evidence="1" id="KW-0175">Coiled coil</keyword>
<evidence type="ECO:0000256" key="1">
    <source>
        <dbReference type="SAM" id="Coils"/>
    </source>
</evidence>
<accession>A0A8H5CSQ8</accession>
<dbReference type="OrthoDB" id="2943792at2759"/>
<feature type="region of interest" description="Disordered" evidence="2">
    <location>
        <begin position="134"/>
        <end position="187"/>
    </location>
</feature>
<sequence>MPGHCINQPFEVHVEDAHPQVKVGRRSRGRSVLMTTMEFRTATTSKMRFRAENTAGVRISVTGPKPGDDLDEEEGPIFEGTAFCRPIYNTRTAISVTHRDVNLALHEVPLLALIPENTVITSVYEECLTLDDIPPRPSCPVPAGDDDDDDDDDFPLKPREVPGSLVLTDLSTNLPPSTGTSSPSVSRASFDSYDSFAESSECSLASSQTSVTSQSSGRLNGLGKSVRRKLASSSSVTIAASVKGSKAKSVKGLLSSITKSKRRIAKEKEEAQAEAEAEVVDIKAVEVTGAFAVKGTKRSREDEENLPAASEQDSKEGRRIKRKLAAI</sequence>
<protein>
    <submittedName>
        <fullName evidence="3">Uncharacterized protein</fullName>
    </submittedName>
</protein>
<dbReference type="EMBL" id="JAACJM010000096">
    <property type="protein sequence ID" value="KAF5347210.1"/>
    <property type="molecule type" value="Genomic_DNA"/>
</dbReference>
<feature type="coiled-coil region" evidence="1">
    <location>
        <begin position="254"/>
        <end position="285"/>
    </location>
</feature>
<name>A0A8H5CSQ8_9AGAR</name>
<dbReference type="Proteomes" id="UP000559256">
    <property type="component" value="Unassembled WGS sequence"/>
</dbReference>
<evidence type="ECO:0000256" key="2">
    <source>
        <dbReference type="SAM" id="MobiDB-lite"/>
    </source>
</evidence>
<gene>
    <name evidence="3" type="ORF">D9758_011040</name>
</gene>
<feature type="compositionally biased region" description="Low complexity" evidence="2">
    <location>
        <begin position="171"/>
        <end position="187"/>
    </location>
</feature>
<proteinExistence type="predicted"/>
<feature type="region of interest" description="Disordered" evidence="2">
    <location>
        <begin position="204"/>
        <end position="224"/>
    </location>
</feature>
<organism evidence="3 4">
    <name type="scientific">Tetrapyrgos nigripes</name>
    <dbReference type="NCBI Taxonomy" id="182062"/>
    <lineage>
        <taxon>Eukaryota</taxon>
        <taxon>Fungi</taxon>
        <taxon>Dikarya</taxon>
        <taxon>Basidiomycota</taxon>
        <taxon>Agaricomycotina</taxon>
        <taxon>Agaricomycetes</taxon>
        <taxon>Agaricomycetidae</taxon>
        <taxon>Agaricales</taxon>
        <taxon>Marasmiineae</taxon>
        <taxon>Marasmiaceae</taxon>
        <taxon>Tetrapyrgos</taxon>
    </lineage>
</organism>
<dbReference type="AlphaFoldDB" id="A0A8H5CSQ8"/>
<reference evidence="3 4" key="1">
    <citation type="journal article" date="2020" name="ISME J.">
        <title>Uncovering the hidden diversity of litter-decomposition mechanisms in mushroom-forming fungi.</title>
        <authorList>
            <person name="Floudas D."/>
            <person name="Bentzer J."/>
            <person name="Ahren D."/>
            <person name="Johansson T."/>
            <person name="Persson P."/>
            <person name="Tunlid A."/>
        </authorList>
    </citation>
    <scope>NUCLEOTIDE SEQUENCE [LARGE SCALE GENOMIC DNA]</scope>
    <source>
        <strain evidence="3 4">CBS 291.85</strain>
    </source>
</reference>
<feature type="compositionally biased region" description="Acidic residues" evidence="2">
    <location>
        <begin position="144"/>
        <end position="153"/>
    </location>
</feature>